<feature type="compositionally biased region" description="Polar residues" evidence="4">
    <location>
        <begin position="32"/>
        <end position="43"/>
    </location>
</feature>
<dbReference type="InterPro" id="IPR036465">
    <property type="entry name" value="vWFA_dom_sf"/>
</dbReference>
<accession>A0ABW5P7M9</accession>
<feature type="chain" id="PRO_5046323108" evidence="5">
    <location>
        <begin position="25"/>
        <end position="435"/>
    </location>
</feature>
<comment type="subcellular location">
    <subcellularLocation>
        <location evidence="1">Secreted</location>
    </subcellularLocation>
</comment>
<evidence type="ECO:0000259" key="6">
    <source>
        <dbReference type="PROSITE" id="PS50234"/>
    </source>
</evidence>
<dbReference type="InterPro" id="IPR052969">
    <property type="entry name" value="Thr-specific_kinase-like"/>
</dbReference>
<keyword evidence="8" id="KW-1185">Reference proteome</keyword>
<evidence type="ECO:0000256" key="4">
    <source>
        <dbReference type="SAM" id="MobiDB-lite"/>
    </source>
</evidence>
<gene>
    <name evidence="7" type="ORF">ACFSUF_00565</name>
</gene>
<organism evidence="7 8">
    <name type="scientific">Paenibacillus gansuensis</name>
    <dbReference type="NCBI Taxonomy" id="306542"/>
    <lineage>
        <taxon>Bacteria</taxon>
        <taxon>Bacillati</taxon>
        <taxon>Bacillota</taxon>
        <taxon>Bacilli</taxon>
        <taxon>Bacillales</taxon>
        <taxon>Paenibacillaceae</taxon>
        <taxon>Paenibacillus</taxon>
    </lineage>
</organism>
<reference evidence="8" key="1">
    <citation type="journal article" date="2019" name="Int. J. Syst. Evol. Microbiol.">
        <title>The Global Catalogue of Microorganisms (GCM) 10K type strain sequencing project: providing services to taxonomists for standard genome sequencing and annotation.</title>
        <authorList>
            <consortium name="The Broad Institute Genomics Platform"/>
            <consortium name="The Broad Institute Genome Sequencing Center for Infectious Disease"/>
            <person name="Wu L."/>
            <person name="Ma J."/>
        </authorList>
    </citation>
    <scope>NUCLEOTIDE SEQUENCE [LARGE SCALE GENOMIC DNA]</scope>
    <source>
        <strain evidence="8">KCTC 3950</strain>
    </source>
</reference>
<name>A0ABW5P7M9_9BACL</name>
<evidence type="ECO:0000256" key="1">
    <source>
        <dbReference type="ARBA" id="ARBA00004613"/>
    </source>
</evidence>
<feature type="domain" description="VWFA" evidence="6">
    <location>
        <begin position="229"/>
        <end position="425"/>
    </location>
</feature>
<evidence type="ECO:0000256" key="3">
    <source>
        <dbReference type="ARBA" id="ARBA00022729"/>
    </source>
</evidence>
<dbReference type="CDD" id="cd00198">
    <property type="entry name" value="vWFA"/>
    <property type="match status" value="1"/>
</dbReference>
<comment type="caution">
    <text evidence="7">The sequence shown here is derived from an EMBL/GenBank/DDBJ whole genome shotgun (WGS) entry which is preliminary data.</text>
</comment>
<dbReference type="InterPro" id="IPR002035">
    <property type="entry name" value="VWF_A"/>
</dbReference>
<feature type="compositionally biased region" description="Gly residues" evidence="4">
    <location>
        <begin position="58"/>
        <end position="87"/>
    </location>
</feature>
<dbReference type="PANTHER" id="PTHR47763">
    <property type="entry name" value="ALPHA-PROTEIN KINASE VWKA"/>
    <property type="match status" value="1"/>
</dbReference>
<dbReference type="InterPro" id="IPR056861">
    <property type="entry name" value="HMCN1-like_VWA"/>
</dbReference>
<feature type="signal peptide" evidence="5">
    <location>
        <begin position="1"/>
        <end position="24"/>
    </location>
</feature>
<feature type="region of interest" description="Disordered" evidence="4">
    <location>
        <begin position="25"/>
        <end position="96"/>
    </location>
</feature>
<dbReference type="RefSeq" id="WP_377599070.1">
    <property type="nucleotide sequence ID" value="NZ_JBHUME010000002.1"/>
</dbReference>
<sequence>MRKQRFIFFAVFLCACLAAMPACSSGGRNDKSNSAGNTAESAPSKSSSDTSGKDDAAGGAGESKGEETGTGSGPARGGGGGSTGSPGGKPAQDIPAGQLTAGEWNDLREWKRWKLQLQESDWGNAEQYWGFYTAQRLTVLVTYQNKPVPDAEVILSDSRQGPVWKARTDRKGQAELFAAPFDPQGQGGPYRITAESGQDTRVVENVEFERQEPLKVELRNEPEATDSLDVLFAVDTTGSMGDELEYLEAELKNVVQRIEQENNQKLDMRISSNFYRDIQDSYTIKDFPFTRSIDEVVEQFSAQSAAGGGDYPEAVELALDNAVNEHDWSDHARARLLFLVLDAPPRHKPETIEKVKKVIQQAAAKGIRIIPVVSSGIDSDTEYILRTFGIYTGGTYVFLTDHSGIGSDHKEAEVGEFQVEYLNDLLVNIVNGYVK</sequence>
<evidence type="ECO:0000313" key="7">
    <source>
        <dbReference type="EMBL" id="MFD2610908.1"/>
    </source>
</evidence>
<dbReference type="EMBL" id="JBHUME010000002">
    <property type="protein sequence ID" value="MFD2610908.1"/>
    <property type="molecule type" value="Genomic_DNA"/>
</dbReference>
<protein>
    <submittedName>
        <fullName evidence="7">VWA domain-containing protein</fullName>
    </submittedName>
</protein>
<dbReference type="Pfam" id="PF25106">
    <property type="entry name" value="VWA_4"/>
    <property type="match status" value="1"/>
</dbReference>
<proteinExistence type="predicted"/>
<dbReference type="PROSITE" id="PS50234">
    <property type="entry name" value="VWFA"/>
    <property type="match status" value="1"/>
</dbReference>
<dbReference type="Proteomes" id="UP001597541">
    <property type="component" value="Unassembled WGS sequence"/>
</dbReference>
<dbReference type="PROSITE" id="PS51257">
    <property type="entry name" value="PROKAR_LIPOPROTEIN"/>
    <property type="match status" value="1"/>
</dbReference>
<keyword evidence="2" id="KW-0964">Secreted</keyword>
<dbReference type="SUPFAM" id="SSF53300">
    <property type="entry name" value="vWA-like"/>
    <property type="match status" value="1"/>
</dbReference>
<dbReference type="SMART" id="SM00327">
    <property type="entry name" value="VWA"/>
    <property type="match status" value="1"/>
</dbReference>
<evidence type="ECO:0000313" key="8">
    <source>
        <dbReference type="Proteomes" id="UP001597541"/>
    </source>
</evidence>
<evidence type="ECO:0000256" key="5">
    <source>
        <dbReference type="SAM" id="SignalP"/>
    </source>
</evidence>
<evidence type="ECO:0000256" key="2">
    <source>
        <dbReference type="ARBA" id="ARBA00022525"/>
    </source>
</evidence>
<dbReference type="Gene3D" id="3.40.50.410">
    <property type="entry name" value="von Willebrand factor, type A domain"/>
    <property type="match status" value="1"/>
</dbReference>
<keyword evidence="3 5" id="KW-0732">Signal</keyword>